<dbReference type="Gene3D" id="1.50.10.10">
    <property type="match status" value="1"/>
</dbReference>
<dbReference type="AlphaFoldDB" id="A0AAE3EWP2"/>
<dbReference type="Proteomes" id="UP001200642">
    <property type="component" value="Unassembled WGS sequence"/>
</dbReference>
<proteinExistence type="predicted"/>
<reference evidence="1" key="1">
    <citation type="submission" date="2023-02" db="EMBL/GenBank/DDBJ databases">
        <title>Genome of Flavobacteriaceae gen. nov. sp. strain F89.</title>
        <authorList>
            <person name="Wang Y."/>
        </authorList>
    </citation>
    <scope>NUCLEOTIDE SEQUENCE</scope>
    <source>
        <strain evidence="1">F89</strain>
    </source>
</reference>
<comment type="caution">
    <text evidence="1">The sequence shown here is derived from an EMBL/GenBank/DDBJ whole genome shotgun (WGS) entry which is preliminary data.</text>
</comment>
<evidence type="ECO:0008006" key="3">
    <source>
        <dbReference type="Google" id="ProtNLM"/>
    </source>
</evidence>
<dbReference type="EMBL" id="JAIRBC010000018">
    <property type="protein sequence ID" value="MCG2461658.1"/>
    <property type="molecule type" value="Genomic_DNA"/>
</dbReference>
<dbReference type="GO" id="GO:0005975">
    <property type="term" value="P:carbohydrate metabolic process"/>
    <property type="evidence" value="ECO:0007669"/>
    <property type="project" value="InterPro"/>
</dbReference>
<dbReference type="InterPro" id="IPR012341">
    <property type="entry name" value="6hp_glycosidase-like_sf"/>
</dbReference>
<sequence>MENTIKNTLLTIFALGVLYQIKAQDTQRWSLAQNGGIQWQVKGNDSHMDHVEMSGFYISSIVHYGVENGLLKQYVQLVFPMLRTIPNDTHASLSHSIDIKDLPEITINGLPLVEHPTVFSLRGILGYRSKIDGGLEIRHQLFPSVDEPIFIDKAQITNKTKAPVKIEIPDIHISHLTEKDKGVSGSYLIEVVSNKKGSYTLRPGETLEYALVYSGRQIKVEQSYVSPDYELNKREELIDRTFNNLVFESPDAVLDREFAFAKLRAVESIYRTKGGLMHGPGGGSYYAAIWANDQAEYANPFFPYLGNLAGNESAINSFRHFARFMNDDYKAIPSSIIAEGTDYWNGAGDRGDMAMIAYGASRFALAYGKKNTARELWPLIEWCLEYCRRKVNQDGVVSSDSDELEGRFPAGDANLNTSCLYYDALLSASYLGTELGIEQEQIATYKKQAVEIKNAIESFFGATIQGYKTYRYYKGNIVLRAWICTPLAMNIFARSQGTIDALFSDKLWTKDGLASESGSTTFWDRATLYALRGVFAAGETKRALDFLQYYSERRLLGEHVPYPVEAYPEGNQRHLSAESALYCRVITEGLWGIRPVGFNEFSFSPKLPNDWNFMALKNIRAFNKDFSIEVKRDGNNLFVRVFNKEQTFLSTSMKMNETLKCRLL</sequence>
<organism evidence="1 2">
    <name type="scientific">Cerina litoralis</name>
    <dbReference type="NCBI Taxonomy" id="2874477"/>
    <lineage>
        <taxon>Bacteria</taxon>
        <taxon>Pseudomonadati</taxon>
        <taxon>Bacteroidota</taxon>
        <taxon>Flavobacteriia</taxon>
        <taxon>Flavobacteriales</taxon>
        <taxon>Flavobacteriaceae</taxon>
        <taxon>Cerina</taxon>
    </lineage>
</organism>
<keyword evidence="2" id="KW-1185">Reference proteome</keyword>
<name>A0AAE3EWP2_9FLAO</name>
<evidence type="ECO:0000313" key="1">
    <source>
        <dbReference type="EMBL" id="MCG2461658.1"/>
    </source>
</evidence>
<evidence type="ECO:0000313" key="2">
    <source>
        <dbReference type="Proteomes" id="UP001200642"/>
    </source>
</evidence>
<dbReference type="RefSeq" id="WP_317902801.1">
    <property type="nucleotide sequence ID" value="NZ_JAIRBC010000018.1"/>
</dbReference>
<gene>
    <name evidence="1" type="ORF">K8352_12930</name>
</gene>
<protein>
    <recommendedName>
        <fullName evidence="3">Alpha-L-rhamnosidase six-hairpin glycosidase domain-containing protein</fullName>
    </recommendedName>
</protein>
<dbReference type="SUPFAM" id="SSF48208">
    <property type="entry name" value="Six-hairpin glycosidases"/>
    <property type="match status" value="1"/>
</dbReference>
<dbReference type="InterPro" id="IPR008928">
    <property type="entry name" value="6-hairpin_glycosidase_sf"/>
</dbReference>
<accession>A0AAE3EWP2</accession>